<proteinExistence type="predicted"/>
<dbReference type="InterPro" id="IPR055934">
    <property type="entry name" value="DUF7512"/>
</dbReference>
<keyword evidence="1" id="KW-0812">Transmembrane</keyword>
<accession>A0A7D5P3T9</accession>
<dbReference type="Proteomes" id="UP000509667">
    <property type="component" value="Chromosome"/>
</dbReference>
<dbReference type="OrthoDB" id="255777at2157"/>
<sequence>MFGLESAAGVDGAALVIGVVLVEALVLYVGYGLLERAVGPRLVEALRGES</sequence>
<feature type="transmembrane region" description="Helical" evidence="1">
    <location>
        <begin position="12"/>
        <end position="34"/>
    </location>
</feature>
<name>A0A7D5P3T9_9EURY</name>
<protein>
    <submittedName>
        <fullName evidence="2">Uncharacterized protein</fullName>
    </submittedName>
</protein>
<evidence type="ECO:0000256" key="1">
    <source>
        <dbReference type="SAM" id="Phobius"/>
    </source>
</evidence>
<dbReference type="KEGG" id="hrr:HZS55_04785"/>
<evidence type="ECO:0000313" key="3">
    <source>
        <dbReference type="Proteomes" id="UP000509667"/>
    </source>
</evidence>
<keyword evidence="1" id="KW-0472">Membrane</keyword>
<keyword evidence="3" id="KW-1185">Reference proteome</keyword>
<dbReference type="AlphaFoldDB" id="A0A7D5P3T9"/>
<organism evidence="2 3">
    <name type="scientific">Halosimplex rubrum</name>
    <dbReference type="NCBI Taxonomy" id="869889"/>
    <lineage>
        <taxon>Archaea</taxon>
        <taxon>Methanobacteriati</taxon>
        <taxon>Methanobacteriota</taxon>
        <taxon>Stenosarchaea group</taxon>
        <taxon>Halobacteria</taxon>
        <taxon>Halobacteriales</taxon>
        <taxon>Haloarculaceae</taxon>
        <taxon>Halosimplex</taxon>
    </lineage>
</organism>
<dbReference type="RefSeq" id="WP_179910593.1">
    <property type="nucleotide sequence ID" value="NZ_CP058910.1"/>
</dbReference>
<gene>
    <name evidence="2" type="ORF">HZS55_04785</name>
</gene>
<reference evidence="2 3" key="1">
    <citation type="submission" date="2020-07" db="EMBL/GenBank/DDBJ databases">
        <title>Halosimplex pelagicum sp. nov. and Halosimplex rubrum sp. nov., isolated from salted brown alga Laminaria, and emended description of the genus Halosimplex.</title>
        <authorList>
            <person name="Cui H."/>
        </authorList>
    </citation>
    <scope>NUCLEOTIDE SEQUENCE [LARGE SCALE GENOMIC DNA]</scope>
    <source>
        <strain evidence="2 3">R27</strain>
    </source>
</reference>
<dbReference type="GeneID" id="56077154"/>
<dbReference type="Pfam" id="PF24352">
    <property type="entry name" value="DUF7512"/>
    <property type="match status" value="1"/>
</dbReference>
<dbReference type="EMBL" id="CP058910">
    <property type="protein sequence ID" value="QLH76658.1"/>
    <property type="molecule type" value="Genomic_DNA"/>
</dbReference>
<keyword evidence="1" id="KW-1133">Transmembrane helix</keyword>
<evidence type="ECO:0000313" key="2">
    <source>
        <dbReference type="EMBL" id="QLH76658.1"/>
    </source>
</evidence>